<dbReference type="InterPro" id="IPR050189">
    <property type="entry name" value="MFS_Efflux_Transporters"/>
</dbReference>
<accession>A0A345DB57</accession>
<dbReference type="AlphaFoldDB" id="A0A345DB57"/>
<gene>
    <name evidence="8" type="primary">pbuE</name>
    <name evidence="8" type="ORF">DTO96_101326</name>
</gene>
<feature type="transmembrane region" description="Helical" evidence="6">
    <location>
        <begin position="103"/>
        <end position="122"/>
    </location>
</feature>
<evidence type="ECO:0000313" key="8">
    <source>
        <dbReference type="EMBL" id="AXF85595.1"/>
    </source>
</evidence>
<dbReference type="EMBL" id="CP031124">
    <property type="protein sequence ID" value="AXF85595.1"/>
    <property type="molecule type" value="Genomic_DNA"/>
</dbReference>
<dbReference type="PANTHER" id="PTHR43124:SF3">
    <property type="entry name" value="CHLORAMPHENICOL EFFLUX PUMP RV0191"/>
    <property type="match status" value="1"/>
</dbReference>
<proteinExistence type="predicted"/>
<name>A0A345DB57_9BURK</name>
<evidence type="ECO:0000256" key="5">
    <source>
        <dbReference type="ARBA" id="ARBA00023136"/>
    </source>
</evidence>
<reference evidence="9" key="1">
    <citation type="submission" date="2018-07" db="EMBL/GenBank/DDBJ databases">
        <authorList>
            <person name="Kim H."/>
        </authorList>
    </citation>
    <scope>NUCLEOTIDE SEQUENCE [LARGE SCALE GENOMIC DNA]</scope>
    <source>
        <strain evidence="9">F02</strain>
    </source>
</reference>
<dbReference type="InterPro" id="IPR036259">
    <property type="entry name" value="MFS_trans_sf"/>
</dbReference>
<evidence type="ECO:0000256" key="4">
    <source>
        <dbReference type="ARBA" id="ARBA00022989"/>
    </source>
</evidence>
<comment type="subcellular location">
    <subcellularLocation>
        <location evidence="1">Cell membrane</location>
        <topology evidence="1">Multi-pass membrane protein</topology>
    </subcellularLocation>
</comment>
<organism evidence="8 9">
    <name type="scientific">Ephemeroptericola cinctiostellae</name>
    <dbReference type="NCBI Taxonomy" id="2268024"/>
    <lineage>
        <taxon>Bacteria</taxon>
        <taxon>Pseudomonadati</taxon>
        <taxon>Pseudomonadota</taxon>
        <taxon>Betaproteobacteria</taxon>
        <taxon>Burkholderiales</taxon>
        <taxon>Burkholderiaceae</taxon>
        <taxon>Ephemeroptericola</taxon>
    </lineage>
</organism>
<dbReference type="InterPro" id="IPR020846">
    <property type="entry name" value="MFS_dom"/>
</dbReference>
<feature type="transmembrane region" description="Helical" evidence="6">
    <location>
        <begin position="189"/>
        <end position="207"/>
    </location>
</feature>
<evidence type="ECO:0000256" key="1">
    <source>
        <dbReference type="ARBA" id="ARBA00004651"/>
    </source>
</evidence>
<evidence type="ECO:0000256" key="3">
    <source>
        <dbReference type="ARBA" id="ARBA00022692"/>
    </source>
</evidence>
<dbReference type="GO" id="GO:0005886">
    <property type="term" value="C:plasma membrane"/>
    <property type="evidence" value="ECO:0007669"/>
    <property type="project" value="UniProtKB-SubCell"/>
</dbReference>
<feature type="transmembrane region" description="Helical" evidence="6">
    <location>
        <begin position="77"/>
        <end position="97"/>
    </location>
</feature>
<dbReference type="Pfam" id="PF07690">
    <property type="entry name" value="MFS_1"/>
    <property type="match status" value="1"/>
</dbReference>
<feature type="domain" description="Major facilitator superfamily (MFS) profile" evidence="7">
    <location>
        <begin position="1"/>
        <end position="336"/>
    </location>
</feature>
<dbReference type="PANTHER" id="PTHR43124">
    <property type="entry name" value="PURINE EFFLUX PUMP PBUE"/>
    <property type="match status" value="1"/>
</dbReference>
<feature type="transmembrane region" description="Helical" evidence="6">
    <location>
        <begin position="307"/>
        <end position="327"/>
    </location>
</feature>
<feature type="transmembrane region" description="Helical" evidence="6">
    <location>
        <begin position="44"/>
        <end position="65"/>
    </location>
</feature>
<keyword evidence="3 6" id="KW-0812">Transmembrane</keyword>
<evidence type="ECO:0000259" key="7">
    <source>
        <dbReference type="PROSITE" id="PS50850"/>
    </source>
</evidence>
<keyword evidence="2" id="KW-1003">Cell membrane</keyword>
<dbReference type="GO" id="GO:0022857">
    <property type="term" value="F:transmembrane transporter activity"/>
    <property type="evidence" value="ECO:0007669"/>
    <property type="project" value="InterPro"/>
</dbReference>
<evidence type="ECO:0000313" key="9">
    <source>
        <dbReference type="Proteomes" id="UP000252182"/>
    </source>
</evidence>
<feature type="transmembrane region" description="Helical" evidence="6">
    <location>
        <begin position="164"/>
        <end position="183"/>
    </location>
</feature>
<dbReference type="Proteomes" id="UP000252182">
    <property type="component" value="Chromosome"/>
</dbReference>
<keyword evidence="9" id="KW-1185">Reference proteome</keyword>
<protein>
    <submittedName>
        <fullName evidence="8">Purine efflux pump PbuE</fullName>
    </submittedName>
</protein>
<dbReference type="PROSITE" id="PS50850">
    <property type="entry name" value="MFS"/>
    <property type="match status" value="1"/>
</dbReference>
<evidence type="ECO:0000256" key="6">
    <source>
        <dbReference type="SAM" id="Phobius"/>
    </source>
</evidence>
<sequence>MFLGALSLKFIDRYNRRTLLLSSWGVFALSTLMCAWAQNFQQLFFTRALVGASGSMALSIAMAIAIDITPPHHLGRVMAKIMTGFTLATVLGVPLVLTLSEQYGWQYCFLLIGLLAVVLYVYTYFKLPSSNSVLDEPEKKDASAYFLKQPNIIRMYILQALNQFSAFLIIPTLSAYLMFNFAIEREYLPYFYLLGGVVSFITIHTLGRIADNKSTDMTLFLGTTIYATGLFAFSFNALPIWLTLVCFVAFMAGNAGRNISLTTSSSRIPEPSFRARYMTFQGFVRDASITLASVLSSTVLNTQNNGYIENMPILIALSLLTALYVLYAHHTWFHKK</sequence>
<keyword evidence="5 6" id="KW-0472">Membrane</keyword>
<feature type="transmembrane region" description="Helical" evidence="6">
    <location>
        <begin position="219"/>
        <end position="252"/>
    </location>
</feature>
<dbReference type="KEGG" id="hyf:DTO96_101326"/>
<keyword evidence="4 6" id="KW-1133">Transmembrane helix</keyword>
<dbReference type="Gene3D" id="1.20.1250.20">
    <property type="entry name" value="MFS general substrate transporter like domains"/>
    <property type="match status" value="1"/>
</dbReference>
<dbReference type="InterPro" id="IPR011701">
    <property type="entry name" value="MFS"/>
</dbReference>
<evidence type="ECO:0000256" key="2">
    <source>
        <dbReference type="ARBA" id="ARBA00022475"/>
    </source>
</evidence>
<dbReference type="SUPFAM" id="SSF103473">
    <property type="entry name" value="MFS general substrate transporter"/>
    <property type="match status" value="1"/>
</dbReference>